<dbReference type="GO" id="GO:0051015">
    <property type="term" value="F:actin filament binding"/>
    <property type="evidence" value="ECO:0007669"/>
    <property type="project" value="TreeGrafter"/>
</dbReference>
<dbReference type="GO" id="GO:0030042">
    <property type="term" value="P:actin filament depolymerization"/>
    <property type="evidence" value="ECO:0007669"/>
    <property type="project" value="TreeGrafter"/>
</dbReference>
<dbReference type="InterPro" id="IPR001680">
    <property type="entry name" value="WD40_rpt"/>
</dbReference>
<organism evidence="4 5">
    <name type="scientific">Malassezia japonica</name>
    <dbReference type="NCBI Taxonomy" id="223818"/>
    <lineage>
        <taxon>Eukaryota</taxon>
        <taxon>Fungi</taxon>
        <taxon>Dikarya</taxon>
        <taxon>Basidiomycota</taxon>
        <taxon>Ustilaginomycotina</taxon>
        <taxon>Malasseziomycetes</taxon>
        <taxon>Malasseziales</taxon>
        <taxon>Malasseziaceae</taxon>
        <taxon>Malassezia</taxon>
    </lineage>
</organism>
<sequence>MALRVDATYAANPAVTRGSSTKLSASPDGKKVVYCQGRTVFLRDLENPQSTLVYAQHAHPVTVARIAPSGFYAASGDTSGLVRVWDLASGELMLKLQTQALSGKITDLQWDGESKRIIAVGDGRERFGHAFLFDSGSSVGEISGHSKPINAVAIRRQRPFRAVTAGDDTHVVFYTGVPFKYSKTLSGHTRFVQDVAYAADGSTFASCGSDGQVLVYDGQSGDQQQALGEQQAHNGTVYGVSYAPDSKHLATAGADGLVKVWRVENGECVATWDATERAASKVDAQLVGLVWAQPQVLIAVGLGGALYVLDFALSSASLEARVLFAPTKGISSLAYAPLRHSLVAGSYDGRVYEYTSGNVSAEPLASGAPSIVGVAAREAEIDYVSLDDALRRIQDTVSAPISLTAQPRSLAVTPMAALVASEQGIDVVTDAVDHHSAASLQVGNVTAVGAQVDNGKMVAVGTEDAKVHLFSDWKPVATLENGRSTITALAFSPDGTLLAAGESSGKVLVYDVKAQSLKLSHWVFHSGRIAALAWNVEGTHCASASLDTHVFVWSVERPMKHAVYKNAHAGGAAGVAWTDNGLASAGADGVVRTWHVDLP</sequence>
<dbReference type="PANTHER" id="PTHR19856">
    <property type="entry name" value="WD-REPEATCONTAINING PROTEIN WDR1"/>
    <property type="match status" value="1"/>
</dbReference>
<proteinExistence type="predicted"/>
<evidence type="ECO:0000256" key="1">
    <source>
        <dbReference type="ARBA" id="ARBA00022574"/>
    </source>
</evidence>
<dbReference type="Pfam" id="PF12894">
    <property type="entry name" value="ANAPC4_WD40"/>
    <property type="match status" value="1"/>
</dbReference>
<accession>A0AAF0F6U8</accession>
<protein>
    <submittedName>
        <fullName evidence="4">WD40 repeat-like protein</fullName>
    </submittedName>
</protein>
<keyword evidence="5" id="KW-1185">Reference proteome</keyword>
<feature type="domain" description="Anaphase-promoting complex subunit 4-like WD40" evidence="3">
    <location>
        <begin position="457"/>
        <end position="536"/>
    </location>
</feature>
<dbReference type="InterPro" id="IPR011047">
    <property type="entry name" value="Quinoprotein_ADH-like_sf"/>
</dbReference>
<dbReference type="RefSeq" id="XP_060122400.1">
    <property type="nucleotide sequence ID" value="XM_060266417.1"/>
</dbReference>
<evidence type="ECO:0000313" key="5">
    <source>
        <dbReference type="Proteomes" id="UP001217754"/>
    </source>
</evidence>
<dbReference type="Proteomes" id="UP001217754">
    <property type="component" value="Chromosome 4"/>
</dbReference>
<dbReference type="FunFam" id="2.130.10.10:FF:000102">
    <property type="entry name" value="Actin-interacting protein 1"/>
    <property type="match status" value="1"/>
</dbReference>
<dbReference type="Pfam" id="PF00400">
    <property type="entry name" value="WD40"/>
    <property type="match status" value="4"/>
</dbReference>
<dbReference type="PANTHER" id="PTHR19856:SF0">
    <property type="entry name" value="WD REPEAT-CONTAINING PROTEIN 1"/>
    <property type="match status" value="1"/>
</dbReference>
<keyword evidence="2" id="KW-0677">Repeat</keyword>
<dbReference type="Gene3D" id="2.130.10.10">
    <property type="entry name" value="YVTN repeat-like/Quinoprotein amine dehydrogenase"/>
    <property type="match status" value="2"/>
</dbReference>
<dbReference type="GO" id="GO:0030864">
    <property type="term" value="C:cortical actin cytoskeleton"/>
    <property type="evidence" value="ECO:0007669"/>
    <property type="project" value="TreeGrafter"/>
</dbReference>
<name>A0AAF0F6U8_9BASI</name>
<dbReference type="AlphaFoldDB" id="A0AAF0F6U8"/>
<evidence type="ECO:0000259" key="3">
    <source>
        <dbReference type="Pfam" id="PF12894"/>
    </source>
</evidence>
<gene>
    <name evidence="4" type="primary">AIP1</name>
    <name evidence="4" type="ORF">MJAP1_002480</name>
</gene>
<reference evidence="4" key="1">
    <citation type="submission" date="2023-03" db="EMBL/GenBank/DDBJ databases">
        <title>Mating type loci evolution in Malassezia.</title>
        <authorList>
            <person name="Coelho M.A."/>
        </authorList>
    </citation>
    <scope>NUCLEOTIDE SEQUENCE</scope>
    <source>
        <strain evidence="4">CBS 9431</strain>
    </source>
</reference>
<dbReference type="InterPro" id="IPR024977">
    <property type="entry name" value="Apc4-like_WD40_dom"/>
</dbReference>
<keyword evidence="1" id="KW-0853">WD repeat</keyword>
<dbReference type="EMBL" id="CP119961">
    <property type="protein sequence ID" value="WFD39503.1"/>
    <property type="molecule type" value="Genomic_DNA"/>
</dbReference>
<dbReference type="InterPro" id="IPR015943">
    <property type="entry name" value="WD40/YVTN_repeat-like_dom_sf"/>
</dbReference>
<evidence type="ECO:0000256" key="2">
    <source>
        <dbReference type="ARBA" id="ARBA00022737"/>
    </source>
</evidence>
<dbReference type="GeneID" id="85226131"/>
<evidence type="ECO:0000313" key="4">
    <source>
        <dbReference type="EMBL" id="WFD39503.1"/>
    </source>
</evidence>
<dbReference type="SUPFAM" id="SSF50998">
    <property type="entry name" value="Quinoprotein alcohol dehydrogenase-like"/>
    <property type="match status" value="1"/>
</dbReference>
<dbReference type="SMART" id="SM00320">
    <property type="entry name" value="WD40"/>
    <property type="match status" value="10"/>
</dbReference>